<dbReference type="AlphaFoldDB" id="A0A3D8QD04"/>
<sequence length="1034" mass="114025">MDTRTGASRNELFQELRPHCIELSELARRDDGTTKTAKELVESTSQLLNLLEQKFRRDDGAFDPKLADYVFFPLSLILRRKETISNRLTELTIKCLNLLIVYGWKNAISLDLAKQLLLLLTFVAGGVPGQESKPAPEELIVEAFKALAALFKALSTTPKGPQTLVETSTVPALGHCITVILEGVTDGPSAAVQLQALHALDTIWACVKDLQALSTFLPGTISGLTKCLMPSTKSKRSRKTIVTALQVLQHVLTSILGDMQARVYKNKEPGPGNEQQTLTKPWLKATTDQIKLALANVIRLRSHESVEVRQALNKLCLVLLDECHDTLCESAAMLVETAMSLFEEEVSGDILRRQTSLMDLAVIHTDIAELIKTTVYNWTTSLPRVMQSNDETAKVEALRSLSRAQKLLHDLNLESSILKETLAASLRDSVTASLDPGTTRKKLEEAPFDLNSQAVTSLTTENAQVIDFKPILMSGESQKQTRQQLQTLLVNLGSRSSQIDMANQMLEYMRGAEGPSLLSAYWLSYRLLQAASSANADLDEFLEASVTFSEEEEAANQELFSYSVSLVSESTTTRSDEQDWRLQGIALEVIASTALRMKESFRTELIDTLYPITTLLGSPSPNLRTHAITTLNILASSCGYQNTSALIVDNVDYMVNAISLRLNTFDISPQAPQVLVMMIRLTGPSLLVYLDDVVASIFAALDNFHGYPRLVELLFSVLGEIVDVGSKGEQLKLPSATTTNSLQRQIPTGPTIDSIVDILKKRKETQDSNASMNLAHEDFPRTPWKSAKELLDEADLARNPPSDSAEEEQPPTSHSTELAPAPPSKTQTMLTSITRLSQHYLTTASPYLRTKLLVLISKSSLALSSNQDSFLPLLNDIWPVLIPRLQDPETFVIIAAARTLSTLCNAAGTFLRSRMEDEMPSLIQLGREWKGKAEKERGKRGGFAQSSQVWEQLRRLLVDIVAGTGVGVLWLEAVLELLGPEDIERDREVREILEGVDGDRVWLCLYLGGRAQVGRAPALEMKGWEGKFVDCGGA</sequence>
<evidence type="ECO:0000259" key="2">
    <source>
        <dbReference type="Pfam" id="PF24173"/>
    </source>
</evidence>
<dbReference type="PANTHER" id="PTHR18460:SF3">
    <property type="entry name" value="TELO2-INTERACTING PROTEIN 1 HOMOLOG"/>
    <property type="match status" value="1"/>
</dbReference>
<dbReference type="InterPro" id="IPR057566">
    <property type="entry name" value="TPR_TTI1_N"/>
</dbReference>
<dbReference type="InterPro" id="IPR016024">
    <property type="entry name" value="ARM-type_fold"/>
</dbReference>
<evidence type="ECO:0008006" key="6">
    <source>
        <dbReference type="Google" id="ProtNLM"/>
    </source>
</evidence>
<protein>
    <recommendedName>
        <fullName evidence="6">TEL2-interacting protein 1</fullName>
    </recommendedName>
</protein>
<comment type="caution">
    <text evidence="4">The sequence shown here is derived from an EMBL/GenBank/DDBJ whole genome shotgun (WGS) entry which is preliminary data.</text>
</comment>
<feature type="domain" description="TTI1 N-terminal TPR" evidence="2">
    <location>
        <begin position="13"/>
        <end position="344"/>
    </location>
</feature>
<reference evidence="4 5" key="1">
    <citation type="journal article" date="2018" name="IMA Fungus">
        <title>IMA Genome-F 9: Draft genome sequence of Annulohypoxylon stygium, Aspergillus mulundensis, Berkeleyomyces basicola (syn. Thielaviopsis basicola), Ceratocystis smalleyi, two Cercospora beticola strains, Coleophoma cylindrospora, Fusarium fracticaudum, Phialophora cf. hyalina, and Morchella septimelata.</title>
        <authorList>
            <person name="Wingfield B.D."/>
            <person name="Bills G.F."/>
            <person name="Dong Y."/>
            <person name="Huang W."/>
            <person name="Nel W.J."/>
            <person name="Swalarsk-Parry B.S."/>
            <person name="Vaghefi N."/>
            <person name="Wilken P.M."/>
            <person name="An Z."/>
            <person name="de Beer Z.W."/>
            <person name="De Vos L."/>
            <person name="Chen L."/>
            <person name="Duong T.A."/>
            <person name="Gao Y."/>
            <person name="Hammerbacher A."/>
            <person name="Kikkert J.R."/>
            <person name="Li Y."/>
            <person name="Li H."/>
            <person name="Li K."/>
            <person name="Li Q."/>
            <person name="Liu X."/>
            <person name="Ma X."/>
            <person name="Naidoo K."/>
            <person name="Pethybridge S.J."/>
            <person name="Sun J."/>
            <person name="Steenkamp E.T."/>
            <person name="van der Nest M.A."/>
            <person name="van Wyk S."/>
            <person name="Wingfield M.J."/>
            <person name="Xiong C."/>
            <person name="Yue Q."/>
            <person name="Zhang X."/>
        </authorList>
    </citation>
    <scope>NUCLEOTIDE SEQUENCE [LARGE SCALE GENOMIC DNA]</scope>
    <source>
        <strain evidence="4 5">BP6252</strain>
    </source>
</reference>
<dbReference type="SUPFAM" id="SSF48371">
    <property type="entry name" value="ARM repeat"/>
    <property type="match status" value="1"/>
</dbReference>
<dbReference type="Proteomes" id="UP000256645">
    <property type="component" value="Unassembled WGS sequence"/>
</dbReference>
<dbReference type="PANTHER" id="PTHR18460">
    <property type="entry name" value="TEL2 INTERACTING PROTEIN 1 TTI1 FAMILY MEMBER"/>
    <property type="match status" value="1"/>
</dbReference>
<dbReference type="Pfam" id="PF24173">
    <property type="entry name" value="TPR_TTI1_N"/>
    <property type="match status" value="1"/>
</dbReference>
<dbReference type="STRING" id="1849047.A0A3D8QD04"/>
<dbReference type="Pfam" id="PF24181">
    <property type="entry name" value="TPR_TTI1_C"/>
    <property type="match status" value="1"/>
</dbReference>
<gene>
    <name evidence="4" type="ORF">BP6252_12829</name>
</gene>
<feature type="domain" description="TTI1 C-terminal TPR" evidence="3">
    <location>
        <begin position="763"/>
        <end position="925"/>
    </location>
</feature>
<evidence type="ECO:0000256" key="1">
    <source>
        <dbReference type="SAM" id="MobiDB-lite"/>
    </source>
</evidence>
<dbReference type="Pfam" id="PF21547">
    <property type="entry name" value="TTI1"/>
    <property type="match status" value="1"/>
</dbReference>
<dbReference type="EMBL" id="PDLM01000016">
    <property type="protein sequence ID" value="RDW59742.1"/>
    <property type="molecule type" value="Genomic_DNA"/>
</dbReference>
<accession>A0A3D8QD04</accession>
<dbReference type="InterPro" id="IPR016441">
    <property type="entry name" value="Tti1"/>
</dbReference>
<keyword evidence="5" id="KW-1185">Reference proteome</keyword>
<evidence type="ECO:0000259" key="3">
    <source>
        <dbReference type="Pfam" id="PF24181"/>
    </source>
</evidence>
<dbReference type="Gene3D" id="1.25.10.10">
    <property type="entry name" value="Leucine-rich Repeat Variant"/>
    <property type="match status" value="1"/>
</dbReference>
<dbReference type="InterPro" id="IPR057567">
    <property type="entry name" value="TPR_TTI1_C"/>
</dbReference>
<evidence type="ECO:0000313" key="5">
    <source>
        <dbReference type="Proteomes" id="UP000256645"/>
    </source>
</evidence>
<evidence type="ECO:0000313" key="4">
    <source>
        <dbReference type="EMBL" id="RDW59742.1"/>
    </source>
</evidence>
<dbReference type="PIRSF" id="PIRSF005250">
    <property type="entry name" value="UCP005250"/>
    <property type="match status" value="1"/>
</dbReference>
<dbReference type="InterPro" id="IPR049362">
    <property type="entry name" value="TTI1_rpt"/>
</dbReference>
<dbReference type="OrthoDB" id="49511at2759"/>
<proteinExistence type="predicted"/>
<dbReference type="GO" id="GO:0005737">
    <property type="term" value="C:cytoplasm"/>
    <property type="evidence" value="ECO:0007669"/>
    <property type="project" value="TreeGrafter"/>
</dbReference>
<dbReference type="InterPro" id="IPR011989">
    <property type="entry name" value="ARM-like"/>
</dbReference>
<organism evidence="4 5">
    <name type="scientific">Coleophoma cylindrospora</name>
    <dbReference type="NCBI Taxonomy" id="1849047"/>
    <lineage>
        <taxon>Eukaryota</taxon>
        <taxon>Fungi</taxon>
        <taxon>Dikarya</taxon>
        <taxon>Ascomycota</taxon>
        <taxon>Pezizomycotina</taxon>
        <taxon>Leotiomycetes</taxon>
        <taxon>Helotiales</taxon>
        <taxon>Dermateaceae</taxon>
        <taxon>Coleophoma</taxon>
    </lineage>
</organism>
<feature type="region of interest" description="Disordered" evidence="1">
    <location>
        <begin position="797"/>
        <end position="827"/>
    </location>
</feature>
<dbReference type="InterPro" id="IPR052587">
    <property type="entry name" value="TELO2-interacting_protein_1"/>
</dbReference>
<name>A0A3D8QD04_9HELO</name>